<reference evidence="2 3" key="1">
    <citation type="journal article" date="2015" name="Genome Announc.">
        <title>Expanding the biotechnology potential of lactobacilli through comparative genomics of 213 strains and associated genera.</title>
        <authorList>
            <person name="Sun Z."/>
            <person name="Harris H.M."/>
            <person name="McCann A."/>
            <person name="Guo C."/>
            <person name="Argimon S."/>
            <person name="Zhang W."/>
            <person name="Yang X."/>
            <person name="Jeffery I.B."/>
            <person name="Cooney J.C."/>
            <person name="Kagawa T.F."/>
            <person name="Liu W."/>
            <person name="Song Y."/>
            <person name="Salvetti E."/>
            <person name="Wrobel A."/>
            <person name="Rasinkangas P."/>
            <person name="Parkhill J."/>
            <person name="Rea M.C."/>
            <person name="O'Sullivan O."/>
            <person name="Ritari J."/>
            <person name="Douillard F.P."/>
            <person name="Paul Ross R."/>
            <person name="Yang R."/>
            <person name="Briner A.E."/>
            <person name="Felis G.E."/>
            <person name="de Vos W.M."/>
            <person name="Barrangou R."/>
            <person name="Klaenhammer T.R."/>
            <person name="Caufield P.W."/>
            <person name="Cui Y."/>
            <person name="Zhang H."/>
            <person name="O'Toole P.W."/>
        </authorList>
    </citation>
    <scope>NUCLEOTIDE SEQUENCE [LARGE SCALE GENOMIC DNA]</scope>
    <source>
        <strain evidence="2 3">DSM 19910</strain>
    </source>
</reference>
<evidence type="ECO:0000256" key="1">
    <source>
        <dbReference type="SAM" id="Phobius"/>
    </source>
</evidence>
<feature type="transmembrane region" description="Helical" evidence="1">
    <location>
        <begin position="49"/>
        <end position="67"/>
    </location>
</feature>
<comment type="caution">
    <text evidence="2">The sequence shown here is derived from an EMBL/GenBank/DDBJ whole genome shotgun (WGS) entry which is preliminary data.</text>
</comment>
<organism evidence="2 3">
    <name type="scientific">Liquorilactobacillus capillatus DSM 19910</name>
    <dbReference type="NCBI Taxonomy" id="1423731"/>
    <lineage>
        <taxon>Bacteria</taxon>
        <taxon>Bacillati</taxon>
        <taxon>Bacillota</taxon>
        <taxon>Bacilli</taxon>
        <taxon>Lactobacillales</taxon>
        <taxon>Lactobacillaceae</taxon>
        <taxon>Liquorilactobacillus</taxon>
    </lineage>
</organism>
<keyword evidence="1" id="KW-1133">Transmembrane helix</keyword>
<keyword evidence="1" id="KW-0812">Transmembrane</keyword>
<proteinExistence type="predicted"/>
<keyword evidence="1" id="KW-0472">Membrane</keyword>
<dbReference type="AlphaFoldDB" id="A0A0R1M5P8"/>
<evidence type="ECO:0008006" key="4">
    <source>
        <dbReference type="Google" id="ProtNLM"/>
    </source>
</evidence>
<sequence length="337" mass="38415">MLILLGKEARIIKKWLEKIKAMSNQVKENQEKKKIPEIPAQKSYKVFKIALWVVIVIVFLIALMAVIRQARTIARERALETQVQTMNKQVRKLKEESKQTGNIDVFGRYFVQAYYDTNQSGDDYKKSLSKYLASGVETPTIDNAKGTKTPASVMLWSQDTQDKTTKLAYLVNYNYASKDNKDKTSGAEIIHFEVENRNSKYSVVSVPYTQYVPNFKTTNAKKATNNLDGKEQVSATIKENVQDWLDKTFLPKYINSKDITDVQYIMKNPALLGGSQQYKDINEVDVYKDGNDLIAKVTADVEDTTTQIDSTQEMTLKLRKDGGNKFYVESLKHTLGK</sequence>
<accession>A0A0R1M5P8</accession>
<dbReference type="InterPro" id="IPR035628">
    <property type="entry name" value="TcpC_C"/>
</dbReference>
<dbReference type="InterPro" id="IPR024735">
    <property type="entry name" value="TcpC"/>
</dbReference>
<name>A0A0R1M5P8_9LACO</name>
<dbReference type="CDD" id="cd16428">
    <property type="entry name" value="TcpC_C"/>
    <property type="match status" value="1"/>
</dbReference>
<protein>
    <recommendedName>
        <fullName evidence="4">Conjugal transfer protein</fullName>
    </recommendedName>
</protein>
<dbReference type="PATRIC" id="fig|1423731.3.peg.2167"/>
<dbReference type="STRING" id="1423731.FC81_GL002109"/>
<evidence type="ECO:0000313" key="2">
    <source>
        <dbReference type="EMBL" id="KRL03447.1"/>
    </source>
</evidence>
<dbReference type="Pfam" id="PF12642">
    <property type="entry name" value="TpcC"/>
    <property type="match status" value="1"/>
</dbReference>
<dbReference type="Proteomes" id="UP000051621">
    <property type="component" value="Unassembled WGS sequence"/>
</dbReference>
<evidence type="ECO:0000313" key="3">
    <source>
        <dbReference type="Proteomes" id="UP000051621"/>
    </source>
</evidence>
<gene>
    <name evidence="2" type="ORF">FC81_GL002109</name>
</gene>
<dbReference type="Gene3D" id="3.10.450.540">
    <property type="match status" value="1"/>
</dbReference>
<dbReference type="EMBL" id="AZEF01000003">
    <property type="protein sequence ID" value="KRL03447.1"/>
    <property type="molecule type" value="Genomic_DNA"/>
</dbReference>
<keyword evidence="3" id="KW-1185">Reference proteome</keyword>